<dbReference type="InterPro" id="IPR036866">
    <property type="entry name" value="RibonucZ/Hydroxyglut_hydro"/>
</dbReference>
<feature type="domain" description="Metallo-beta-lactamase" evidence="1">
    <location>
        <begin position="38"/>
        <end position="209"/>
    </location>
</feature>
<dbReference type="PANTHER" id="PTHR23131">
    <property type="entry name" value="ENDORIBONUCLEASE LACTB2"/>
    <property type="match status" value="1"/>
</dbReference>
<keyword evidence="2" id="KW-0378">Hydrolase</keyword>
<dbReference type="GO" id="GO:0016787">
    <property type="term" value="F:hydrolase activity"/>
    <property type="evidence" value="ECO:0007669"/>
    <property type="project" value="UniProtKB-KW"/>
</dbReference>
<dbReference type="Gene3D" id="1.10.10.10">
    <property type="entry name" value="Winged helix-like DNA-binding domain superfamily/Winged helix DNA-binding domain"/>
    <property type="match status" value="1"/>
</dbReference>
<evidence type="ECO:0000259" key="1">
    <source>
        <dbReference type="SMART" id="SM00849"/>
    </source>
</evidence>
<dbReference type="EMBL" id="CP042582">
    <property type="protein sequence ID" value="QEX23370.1"/>
    <property type="molecule type" value="Genomic_DNA"/>
</dbReference>
<dbReference type="AlphaFoldDB" id="A0A5J6N4A5"/>
<dbReference type="CDD" id="cd16278">
    <property type="entry name" value="metallo-hydrolase-like_MBL-fold"/>
    <property type="match status" value="1"/>
</dbReference>
<dbReference type="KEGG" id="hadh:FRZ61_33080"/>
<dbReference type="Pfam" id="PF17778">
    <property type="entry name" value="WHD_BLACT"/>
    <property type="match status" value="1"/>
</dbReference>
<dbReference type="InterPro" id="IPR041516">
    <property type="entry name" value="LACTB2_WH"/>
</dbReference>
<organism evidence="2 3">
    <name type="scientific">Hypericibacter adhaerens</name>
    <dbReference type="NCBI Taxonomy" id="2602016"/>
    <lineage>
        <taxon>Bacteria</taxon>
        <taxon>Pseudomonadati</taxon>
        <taxon>Pseudomonadota</taxon>
        <taxon>Alphaproteobacteria</taxon>
        <taxon>Rhodospirillales</taxon>
        <taxon>Dongiaceae</taxon>
        <taxon>Hypericibacter</taxon>
    </lineage>
</organism>
<keyword evidence="3" id="KW-1185">Reference proteome</keyword>
<dbReference type="Gene3D" id="3.60.15.10">
    <property type="entry name" value="Ribonuclease Z/Hydroxyacylglutathione hydrolase-like"/>
    <property type="match status" value="1"/>
</dbReference>
<dbReference type="Pfam" id="PF00753">
    <property type="entry name" value="Lactamase_B"/>
    <property type="match status" value="1"/>
</dbReference>
<gene>
    <name evidence="2" type="ORF">FRZ61_33080</name>
</gene>
<proteinExistence type="predicted"/>
<evidence type="ECO:0000313" key="2">
    <source>
        <dbReference type="EMBL" id="QEX23370.1"/>
    </source>
</evidence>
<dbReference type="Proteomes" id="UP000325797">
    <property type="component" value="Chromosome"/>
</dbReference>
<sequence>MIDIPFRRDLAIEYGRPDRLSPLVRRVTARNPSAFTFLGTGTYIVGQGDVVVIDPGPDLAEHRSALLSCLEGERVSHILITHTHEDHCGGARAFQDRVEAPTYGFGPHPADESQPVEAGADMAFAPDHRLAEGDSLAGPDWRIEVLHTPGHLSNHLCFALAEEQALFTGDHVMGWSTTVIAPPNGHMGAYLQNLRRLTERSDRRYYPTHGAPIDEPQAYVAALLEHRRQREAAILDCLRAGRTRMTDIVETLYRDVPRHLHPAAAQSVAAHLIHLAEEGVIGPDPLGGTLSVER</sequence>
<protein>
    <submittedName>
        <fullName evidence="2">MBL fold metallo-hydrolase</fullName>
    </submittedName>
</protein>
<dbReference type="InterPro" id="IPR036388">
    <property type="entry name" value="WH-like_DNA-bd_sf"/>
</dbReference>
<dbReference type="RefSeq" id="WP_151118760.1">
    <property type="nucleotide sequence ID" value="NZ_CP042582.1"/>
</dbReference>
<dbReference type="OrthoDB" id="9802991at2"/>
<dbReference type="InterPro" id="IPR001279">
    <property type="entry name" value="Metallo-B-lactamas"/>
</dbReference>
<dbReference type="InterPro" id="IPR050662">
    <property type="entry name" value="Sec-metab_biosynth-thioest"/>
</dbReference>
<dbReference type="PANTHER" id="PTHR23131:SF0">
    <property type="entry name" value="ENDORIBONUCLEASE LACTB2"/>
    <property type="match status" value="1"/>
</dbReference>
<reference evidence="2 3" key="1">
    <citation type="submission" date="2019-08" db="EMBL/GenBank/DDBJ databases">
        <title>Hyperibacter terrae gen. nov., sp. nov. and Hyperibacter viscosus sp. nov., two new members in the family Rhodospirillaceae isolated from the rhizosphere of Hypericum perforatum.</title>
        <authorList>
            <person name="Noviana Z."/>
        </authorList>
    </citation>
    <scope>NUCLEOTIDE SEQUENCE [LARGE SCALE GENOMIC DNA]</scope>
    <source>
        <strain evidence="2 3">R5959</strain>
    </source>
</reference>
<evidence type="ECO:0000313" key="3">
    <source>
        <dbReference type="Proteomes" id="UP000325797"/>
    </source>
</evidence>
<accession>A0A5J6N4A5</accession>
<dbReference type="SMART" id="SM00849">
    <property type="entry name" value="Lactamase_B"/>
    <property type="match status" value="1"/>
</dbReference>
<dbReference type="SUPFAM" id="SSF56281">
    <property type="entry name" value="Metallo-hydrolase/oxidoreductase"/>
    <property type="match status" value="1"/>
</dbReference>
<name>A0A5J6N4A5_9PROT</name>